<keyword evidence="3 9" id="KW-0812">Transmembrane</keyword>
<evidence type="ECO:0000256" key="7">
    <source>
        <dbReference type="PIRNR" id="PIRNR007991"/>
    </source>
</evidence>
<feature type="compositionally biased region" description="Basic and acidic residues" evidence="8">
    <location>
        <begin position="1"/>
        <end position="18"/>
    </location>
</feature>
<dbReference type="InterPro" id="IPR009539">
    <property type="entry name" value="VANGL"/>
</dbReference>
<gene>
    <name evidence="10" type="ORF">DGYR_LOCUS1217</name>
</gene>
<dbReference type="AlphaFoldDB" id="A0A7I8V712"/>
<comment type="similarity">
    <text evidence="6 7">Belongs to the Vang family.</text>
</comment>
<dbReference type="Proteomes" id="UP000549394">
    <property type="component" value="Unassembled WGS sequence"/>
</dbReference>
<feature type="transmembrane region" description="Helical" evidence="9">
    <location>
        <begin position="249"/>
        <end position="271"/>
    </location>
</feature>
<reference evidence="10 11" key="1">
    <citation type="submission" date="2020-08" db="EMBL/GenBank/DDBJ databases">
        <authorList>
            <person name="Hejnol A."/>
        </authorList>
    </citation>
    <scope>NUCLEOTIDE SEQUENCE [LARGE SCALE GENOMIC DNA]</scope>
</reference>
<feature type="compositionally biased region" description="Basic residues" evidence="8">
    <location>
        <begin position="19"/>
        <end position="30"/>
    </location>
</feature>
<name>A0A7I8V712_9ANNE</name>
<dbReference type="OrthoDB" id="8887313at2759"/>
<dbReference type="PIRSF" id="PIRSF007991">
    <property type="entry name" value="Strabismus"/>
    <property type="match status" value="1"/>
</dbReference>
<evidence type="ECO:0000256" key="3">
    <source>
        <dbReference type="ARBA" id="ARBA00022692"/>
    </source>
</evidence>
<dbReference type="GO" id="GO:0005886">
    <property type="term" value="C:plasma membrane"/>
    <property type="evidence" value="ECO:0007669"/>
    <property type="project" value="UniProtKB-SubCell"/>
</dbReference>
<protein>
    <recommendedName>
        <fullName evidence="7">Vang-like protein</fullName>
    </recommendedName>
</protein>
<dbReference type="Pfam" id="PF06638">
    <property type="entry name" value="Strabismus"/>
    <property type="match status" value="1"/>
</dbReference>
<feature type="transmembrane region" description="Helical" evidence="9">
    <location>
        <begin position="181"/>
        <end position="202"/>
    </location>
</feature>
<evidence type="ECO:0000256" key="6">
    <source>
        <dbReference type="ARBA" id="ARBA00025718"/>
    </source>
</evidence>
<evidence type="ECO:0000313" key="11">
    <source>
        <dbReference type="Proteomes" id="UP000549394"/>
    </source>
</evidence>
<evidence type="ECO:0000256" key="1">
    <source>
        <dbReference type="ARBA" id="ARBA00004651"/>
    </source>
</evidence>
<evidence type="ECO:0000256" key="2">
    <source>
        <dbReference type="ARBA" id="ARBA00022475"/>
    </source>
</evidence>
<evidence type="ECO:0000313" key="10">
    <source>
        <dbReference type="EMBL" id="CAD5112008.1"/>
    </source>
</evidence>
<evidence type="ECO:0000256" key="4">
    <source>
        <dbReference type="ARBA" id="ARBA00022989"/>
    </source>
</evidence>
<evidence type="ECO:0000256" key="8">
    <source>
        <dbReference type="SAM" id="MobiDB-lite"/>
    </source>
</evidence>
<dbReference type="EMBL" id="CAJFCJ010000002">
    <property type="protein sequence ID" value="CAD5112008.1"/>
    <property type="molecule type" value="Genomic_DNA"/>
</dbReference>
<comment type="subcellular location">
    <subcellularLocation>
        <location evidence="1">Cell membrane</location>
        <topology evidence="1">Multi-pass membrane protein</topology>
    </subcellularLocation>
</comment>
<keyword evidence="11" id="KW-1185">Reference proteome</keyword>
<evidence type="ECO:0000256" key="9">
    <source>
        <dbReference type="SAM" id="Phobius"/>
    </source>
</evidence>
<feature type="transmembrane region" description="Helical" evidence="9">
    <location>
        <begin position="214"/>
        <end position="234"/>
    </location>
</feature>
<proteinExistence type="inferred from homology"/>
<evidence type="ECO:0000256" key="5">
    <source>
        <dbReference type="ARBA" id="ARBA00023136"/>
    </source>
</evidence>
<feature type="compositionally biased region" description="Basic and acidic residues" evidence="8">
    <location>
        <begin position="42"/>
        <end position="56"/>
    </location>
</feature>
<dbReference type="PANTHER" id="PTHR20886">
    <property type="entry name" value="VANG-LIKE PROTEIN"/>
    <property type="match status" value="1"/>
</dbReference>
<feature type="region of interest" description="Disordered" evidence="8">
    <location>
        <begin position="348"/>
        <end position="368"/>
    </location>
</feature>
<keyword evidence="4 9" id="KW-1133">Transmembrane helix</keyword>
<sequence>METESVRSGRSERSERSQRSRRSNRHHRQHQPLPQAGPYYSNRHDIDEGSIRDDRSVTISVPHSRVMGRAESGAPGVSMISRPIREGNDRIEVQIVQQDDNWPDNTTAITSETGLSTDDMARLGREMEDSVGFTCARYLGTVFTVIFSILAILSPVAMLVLPKLNVINDWETDACDIACEGLFISFAFKLVVLIIGTWALLWRTPKATLPRMNVLRAFVLFLASVLIFAFWLFYGVRIVKKKETSYDSIARFSSSLVDALLFLHYASLLLLKIKHMTTRFVVHVVRSPDGISKCYPVGDMSIQRLAVAVLENYLRDFEVYNPYLEHVTSKRNRSTSYKVYNVDGPSAGDGALLGNARPPPRRESGHNERFHDEMEYEKKVRKRKARLIVATEEAFTHIKRLQLENSPAIPMDPNEAAQAIFPSMARSLQKFLRVTRQQPRYTMESILQHLTLCIGHDMGPKAFLERYLTQGSIIMNDKEYKKTQNWILICDQLLSRGIEHGTMLQLRYGDVALMVNVRRLPHLNLTEEVIDPKCNKFVMRLNSETSV</sequence>
<organism evidence="10 11">
    <name type="scientific">Dimorphilus gyrociliatus</name>
    <dbReference type="NCBI Taxonomy" id="2664684"/>
    <lineage>
        <taxon>Eukaryota</taxon>
        <taxon>Metazoa</taxon>
        <taxon>Spiralia</taxon>
        <taxon>Lophotrochozoa</taxon>
        <taxon>Annelida</taxon>
        <taxon>Polychaeta</taxon>
        <taxon>Polychaeta incertae sedis</taxon>
        <taxon>Dinophilidae</taxon>
        <taxon>Dimorphilus</taxon>
    </lineage>
</organism>
<keyword evidence="5 7" id="KW-0472">Membrane</keyword>
<comment type="caution">
    <text evidence="10">The sequence shown here is derived from an EMBL/GenBank/DDBJ whole genome shotgun (WGS) entry which is preliminary data.</text>
</comment>
<feature type="transmembrane region" description="Helical" evidence="9">
    <location>
        <begin position="135"/>
        <end position="161"/>
    </location>
</feature>
<keyword evidence="2 7" id="KW-1003">Cell membrane</keyword>
<feature type="region of interest" description="Disordered" evidence="8">
    <location>
        <begin position="1"/>
        <end position="81"/>
    </location>
</feature>
<accession>A0A7I8V712</accession>